<dbReference type="Proteomes" id="UP001152797">
    <property type="component" value="Unassembled WGS sequence"/>
</dbReference>
<reference evidence="2 3" key="2">
    <citation type="submission" date="2024-05" db="EMBL/GenBank/DDBJ databases">
        <authorList>
            <person name="Chen Y."/>
            <person name="Shah S."/>
            <person name="Dougan E. K."/>
            <person name="Thang M."/>
            <person name="Chan C."/>
        </authorList>
    </citation>
    <scope>NUCLEOTIDE SEQUENCE [LARGE SCALE GENOMIC DNA]</scope>
</reference>
<comment type="caution">
    <text evidence="1">The sequence shown here is derived from an EMBL/GenBank/DDBJ whole genome shotgun (WGS) entry which is preliminary data.</text>
</comment>
<dbReference type="EMBL" id="CAMXCT010004069">
    <property type="protein sequence ID" value="CAI4007527.1"/>
    <property type="molecule type" value="Genomic_DNA"/>
</dbReference>
<reference evidence="1" key="1">
    <citation type="submission" date="2022-10" db="EMBL/GenBank/DDBJ databases">
        <authorList>
            <person name="Chen Y."/>
            <person name="Dougan E. K."/>
            <person name="Chan C."/>
            <person name="Rhodes N."/>
            <person name="Thang M."/>
        </authorList>
    </citation>
    <scope>NUCLEOTIDE SEQUENCE</scope>
</reference>
<gene>
    <name evidence="1" type="ORF">C1SCF055_LOCUS33077</name>
</gene>
<evidence type="ECO:0000313" key="3">
    <source>
        <dbReference type="Proteomes" id="UP001152797"/>
    </source>
</evidence>
<dbReference type="AlphaFoldDB" id="A0A9P1GE98"/>
<keyword evidence="3" id="KW-1185">Reference proteome</keyword>
<dbReference type="EMBL" id="CAMXCT020004069">
    <property type="protein sequence ID" value="CAL1160902.1"/>
    <property type="molecule type" value="Genomic_DNA"/>
</dbReference>
<dbReference type="EMBL" id="CAMXCT030004069">
    <property type="protein sequence ID" value="CAL4794839.1"/>
    <property type="molecule type" value="Genomic_DNA"/>
</dbReference>
<protein>
    <submittedName>
        <fullName evidence="1">Uncharacterized protein</fullName>
    </submittedName>
</protein>
<evidence type="ECO:0000313" key="2">
    <source>
        <dbReference type="EMBL" id="CAL4794839.1"/>
    </source>
</evidence>
<organism evidence="1">
    <name type="scientific">Cladocopium goreaui</name>
    <dbReference type="NCBI Taxonomy" id="2562237"/>
    <lineage>
        <taxon>Eukaryota</taxon>
        <taxon>Sar</taxon>
        <taxon>Alveolata</taxon>
        <taxon>Dinophyceae</taxon>
        <taxon>Suessiales</taxon>
        <taxon>Symbiodiniaceae</taxon>
        <taxon>Cladocopium</taxon>
    </lineage>
</organism>
<accession>A0A9P1GE98</accession>
<proteinExistence type="predicted"/>
<evidence type="ECO:0000313" key="1">
    <source>
        <dbReference type="EMBL" id="CAI4007527.1"/>
    </source>
</evidence>
<name>A0A9P1GE98_9DINO</name>
<sequence length="168" mass="18714">MSAAVDEAGITRDWQQAFMLDTSQRTTGGPGFSSDADEAKRHWKSLAEARKQIQRCSYQDRTYESDAAAYRTAVYMTGERIKVPSEGMEGITVATNPGAGTGFMEKLLNEARGLKVPYKKADLIDDMAYEIFHMMERVAQGQPMQSDVELLPVLGIKMLAPKLDHYTI</sequence>